<sequence>MKCSSPLFKSPASHYEALSNDSVSWKPRTIAEALARAQGLIENADQFCKFHRDHGYLTVDCKVLHYEIVEFLKRGHLKEFLSYKGHQTYGISKDRFECDKRRSNETPSPPPTKKTIRVILGGSMCSGDSGSLIRKHIKKASIPPPNYLPSDP</sequence>
<comment type="caution">
    <text evidence="1">The sequence shown here is derived from an EMBL/GenBank/DDBJ whole genome shotgun (WGS) entry which is preliminary data.</text>
</comment>
<accession>A0AA88ABM3</accession>
<reference evidence="1" key="1">
    <citation type="submission" date="2023-07" db="EMBL/GenBank/DDBJ databases">
        <title>draft genome sequence of fig (Ficus carica).</title>
        <authorList>
            <person name="Takahashi T."/>
            <person name="Nishimura K."/>
        </authorList>
    </citation>
    <scope>NUCLEOTIDE SEQUENCE</scope>
</reference>
<name>A0AA88ABM3_FICCA</name>
<dbReference type="EMBL" id="BTGU01000015">
    <property type="protein sequence ID" value="GMN42853.1"/>
    <property type="molecule type" value="Genomic_DNA"/>
</dbReference>
<evidence type="ECO:0000313" key="1">
    <source>
        <dbReference type="EMBL" id="GMN42853.1"/>
    </source>
</evidence>
<proteinExistence type="predicted"/>
<protein>
    <submittedName>
        <fullName evidence="1">Uncharacterized protein</fullName>
    </submittedName>
</protein>
<gene>
    <name evidence="1" type="ORF">TIFTF001_012063</name>
</gene>
<organism evidence="1 2">
    <name type="scientific">Ficus carica</name>
    <name type="common">Common fig</name>
    <dbReference type="NCBI Taxonomy" id="3494"/>
    <lineage>
        <taxon>Eukaryota</taxon>
        <taxon>Viridiplantae</taxon>
        <taxon>Streptophyta</taxon>
        <taxon>Embryophyta</taxon>
        <taxon>Tracheophyta</taxon>
        <taxon>Spermatophyta</taxon>
        <taxon>Magnoliopsida</taxon>
        <taxon>eudicotyledons</taxon>
        <taxon>Gunneridae</taxon>
        <taxon>Pentapetalae</taxon>
        <taxon>rosids</taxon>
        <taxon>fabids</taxon>
        <taxon>Rosales</taxon>
        <taxon>Moraceae</taxon>
        <taxon>Ficeae</taxon>
        <taxon>Ficus</taxon>
    </lineage>
</organism>
<evidence type="ECO:0000313" key="2">
    <source>
        <dbReference type="Proteomes" id="UP001187192"/>
    </source>
</evidence>
<keyword evidence="2" id="KW-1185">Reference proteome</keyword>
<dbReference type="AlphaFoldDB" id="A0AA88ABM3"/>
<dbReference type="Proteomes" id="UP001187192">
    <property type="component" value="Unassembled WGS sequence"/>
</dbReference>